<protein>
    <recommendedName>
        <fullName evidence="2">C2H2-type domain-containing protein</fullName>
    </recommendedName>
</protein>
<feature type="non-terminal residue" evidence="3">
    <location>
        <position position="266"/>
    </location>
</feature>
<feature type="region of interest" description="Disordered" evidence="1">
    <location>
        <begin position="24"/>
        <end position="73"/>
    </location>
</feature>
<evidence type="ECO:0000259" key="2">
    <source>
        <dbReference type="PROSITE" id="PS00028"/>
    </source>
</evidence>
<evidence type="ECO:0000313" key="3">
    <source>
        <dbReference type="EMBL" id="OTA25299.1"/>
    </source>
</evidence>
<evidence type="ECO:0000313" key="4">
    <source>
        <dbReference type="Proteomes" id="UP000194280"/>
    </source>
</evidence>
<reference evidence="3 4" key="1">
    <citation type="submission" date="2017-01" db="EMBL/GenBank/DDBJ databases">
        <title>The recent genome duplication of the halophilic yeast Hortaea werneckii: insights from long-read sequencing.</title>
        <authorList>
            <person name="Sinha S."/>
            <person name="Flibotte S."/>
            <person name="Neira M."/>
            <person name="Lenassi M."/>
            <person name="Gostincar C."/>
            <person name="Stajich J.E."/>
            <person name="Nislow C.E."/>
        </authorList>
    </citation>
    <scope>NUCLEOTIDE SEQUENCE [LARGE SCALE GENOMIC DNA]</scope>
    <source>
        <strain evidence="3 4">EXF-2000</strain>
    </source>
</reference>
<dbReference type="VEuPathDB" id="FungiDB:BTJ68_10436"/>
<evidence type="ECO:0000256" key="1">
    <source>
        <dbReference type="SAM" id="MobiDB-lite"/>
    </source>
</evidence>
<proteinExistence type="predicted"/>
<sequence>MERWKHSPPENEPATINDIAQAVANSDLPEDAVSRSPSSGRRKKSSAGSGFSSFRAPSTTSLDTSGQSSRSPAQPSLMALRNLMGGEDAPLRQQTVHDRRQETNLSMHLLHRHIQVQIRLDSTRKVVTSESGEVGMRPLGPVVVDAETNRRKCVYCEELDPDDDHLESHNHHQCEEKGIDARTFYRKDHLRQHLRLMHGCAMSPAMEKWKFTAVKINSRCGFCGQRFSVWQERVDHLTAHFKAGARMKEWKGCRGLDPAVAAQVTN</sequence>
<dbReference type="InterPro" id="IPR013087">
    <property type="entry name" value="Znf_C2H2_type"/>
</dbReference>
<dbReference type="PROSITE" id="PS00028">
    <property type="entry name" value="ZINC_FINGER_C2H2_1"/>
    <property type="match status" value="1"/>
</dbReference>
<feature type="compositionally biased region" description="Polar residues" evidence="1">
    <location>
        <begin position="59"/>
        <end position="73"/>
    </location>
</feature>
<dbReference type="InParanoid" id="A0A1Z5SWV8"/>
<dbReference type="OrthoDB" id="5399138at2759"/>
<feature type="compositionally biased region" description="Low complexity" evidence="1">
    <location>
        <begin position="46"/>
        <end position="58"/>
    </location>
</feature>
<comment type="caution">
    <text evidence="3">The sequence shown here is derived from an EMBL/GenBank/DDBJ whole genome shotgun (WGS) entry which is preliminary data.</text>
</comment>
<gene>
    <name evidence="3" type="ORF">BTJ68_10436</name>
</gene>
<keyword evidence="4" id="KW-1185">Reference proteome</keyword>
<dbReference type="AlphaFoldDB" id="A0A1Z5SWV8"/>
<dbReference type="STRING" id="1157616.A0A1Z5SWV8"/>
<organism evidence="3 4">
    <name type="scientific">Hortaea werneckii EXF-2000</name>
    <dbReference type="NCBI Taxonomy" id="1157616"/>
    <lineage>
        <taxon>Eukaryota</taxon>
        <taxon>Fungi</taxon>
        <taxon>Dikarya</taxon>
        <taxon>Ascomycota</taxon>
        <taxon>Pezizomycotina</taxon>
        <taxon>Dothideomycetes</taxon>
        <taxon>Dothideomycetidae</taxon>
        <taxon>Mycosphaerellales</taxon>
        <taxon>Teratosphaeriaceae</taxon>
        <taxon>Hortaea</taxon>
    </lineage>
</organism>
<name>A0A1Z5SWV8_HORWE</name>
<accession>A0A1Z5SWV8</accession>
<dbReference type="EMBL" id="MUNK01000208">
    <property type="protein sequence ID" value="OTA25299.1"/>
    <property type="molecule type" value="Genomic_DNA"/>
</dbReference>
<dbReference type="Proteomes" id="UP000194280">
    <property type="component" value="Unassembled WGS sequence"/>
</dbReference>
<feature type="domain" description="C2H2-type" evidence="2">
    <location>
        <begin position="220"/>
        <end position="240"/>
    </location>
</feature>